<feature type="repeat" description="WD" evidence="7">
    <location>
        <begin position="996"/>
        <end position="1037"/>
    </location>
</feature>
<dbReference type="InterPro" id="IPR001680">
    <property type="entry name" value="WD40_rpt"/>
</dbReference>
<dbReference type="InterPro" id="IPR007111">
    <property type="entry name" value="NACHT_NTPase"/>
</dbReference>
<comment type="caution">
    <text evidence="9">The sequence shown here is derived from an EMBL/GenBank/DDBJ whole genome shotgun (WGS) entry which is preliminary data.</text>
</comment>
<evidence type="ECO:0000256" key="2">
    <source>
        <dbReference type="ARBA" id="ARBA00022737"/>
    </source>
</evidence>
<dbReference type="Gene3D" id="2.130.10.10">
    <property type="entry name" value="YVTN repeat-like/Quinoprotein amine dehydrogenase"/>
    <property type="match status" value="6"/>
</dbReference>
<dbReference type="InterPro" id="IPR019775">
    <property type="entry name" value="WD40_repeat_CS"/>
</dbReference>
<dbReference type="PRINTS" id="PR00320">
    <property type="entry name" value="GPROTEINBRPT"/>
</dbReference>
<evidence type="ECO:0000256" key="4">
    <source>
        <dbReference type="ARBA" id="ARBA00038415"/>
    </source>
</evidence>
<proteinExistence type="inferred from homology"/>
<feature type="repeat" description="WD" evidence="7">
    <location>
        <begin position="1080"/>
        <end position="1121"/>
    </location>
</feature>
<dbReference type="PROSITE" id="PS50837">
    <property type="entry name" value="NACHT"/>
    <property type="match status" value="1"/>
</dbReference>
<feature type="repeat" description="WD" evidence="7">
    <location>
        <begin position="619"/>
        <end position="660"/>
    </location>
</feature>
<dbReference type="InterPro" id="IPR027417">
    <property type="entry name" value="P-loop_NTPase"/>
</dbReference>
<feature type="repeat" description="WD" evidence="7">
    <location>
        <begin position="661"/>
        <end position="702"/>
    </location>
</feature>
<dbReference type="Pfam" id="PF00400">
    <property type="entry name" value="WD40"/>
    <property type="match status" value="7"/>
</dbReference>
<evidence type="ECO:0000313" key="10">
    <source>
        <dbReference type="Proteomes" id="UP001642482"/>
    </source>
</evidence>
<feature type="repeat" description="WD" evidence="7">
    <location>
        <begin position="703"/>
        <end position="744"/>
    </location>
</feature>
<dbReference type="PANTHER" id="PTHR22847:SF637">
    <property type="entry name" value="WD REPEAT DOMAIN 5B"/>
    <property type="match status" value="1"/>
</dbReference>
<evidence type="ECO:0000256" key="6">
    <source>
        <dbReference type="ARBA" id="ARBA00043913"/>
    </source>
</evidence>
<sequence>MEHFWDQAYDDLKADEHKLITLYEVILSRELGGSESTENAITANEAERRSQMERLLDIGLDKTAKLANVEKDIGGAIDIVLSVKDAVGSALQAVPVAAVAWTGVFLNPINEMATNRDGIIQVVRNMKWYSSLSKLLLDDNTSGKDERFAEIRGLLADRILDLYKTLLKYIIKSILKLDDWSGSLADVTNAENSLKEAANAFGVRQANSYLGLLVNMHLSKEQDEIVQTCYVTNMAAEIESLQSRKDQLLADSYKWILDSQEYKDFTYWRSSSSKRLLWIKADAGKGKTMLLIGIVHELTSQLETHMDKLNLSYFFCQGTNDKFNTATAIVKGLMWMLLRQERSLIRHLETLFKDGGPGVFKDSNAFYDLKQILGSMLEDPILKRVYLVVDALDECRREEPGLPQLLELISDFSKTYKNAKWLVSSRKHPEIEDALVDCAARTTLSLELNADSVTAAVEAYIKHKMSDLANTYRKRFGNRYPKIKGKLDEVQDGIAKEVRLKADGTFLWVSLVFRQIEGIEANKALDRIRQIPSGLDEIYTQMIRHIIGLHEDAEECKAVLLTMVNAYRPLRLSELASLAALSDLAAHGDVVNRCGFLTIKEDDNTVFFVHQSAKDYLTLEGHNESVTSVAFSPDGKTIVSASDDMTVRLWDAATGLHQQTLEGHNESVTAVTFSPDGKTIASASGDRTIRLWDAATGVHQQTLKGHNYYVRKVAFSPDGKRIASASHDRTIRLWDAATGAHQQTLEGHSSYVSAAAFSPDGKRIASASHDRTIQLWDAATGLHQQTLEGHNESVTSVAFSPDGKTIVSASYDMTVQLWDAATGLQQQTLEGHNEPVTAIFSPDGKTIVSASYDTTVQLWDAATGAYQQTLEGHSSYVSAVAFSPDGKTIASASNDKTIRLWDAATGARQQTLESHSDWVTIVAFSPDGKRIASASDDMTVRLWDAATGLHQQTLEGHNESVTAVTFSPDGKTIASASRDKTIWLWNATTGAHQQTLEGHNKSVTSVAFSPDGKTIVSASDDMTVRLWDAATGLHQQTLKGHNKSVISVAFSPDGKTIASASYDKTVQLWDAATGAYQQTLEGHNEPVTAVTFSPDGKTIASASYDKTVQLWDAATGAYQQTLEVGQTEGG</sequence>
<accession>A0ABP0CM70</accession>
<evidence type="ECO:0000313" key="9">
    <source>
        <dbReference type="EMBL" id="CAK7233203.1"/>
    </source>
</evidence>
<reference evidence="9 10" key="1">
    <citation type="submission" date="2024-01" db="EMBL/GenBank/DDBJ databases">
        <authorList>
            <person name="Allen C."/>
            <person name="Tagirdzhanova G."/>
        </authorList>
    </citation>
    <scope>NUCLEOTIDE SEQUENCE [LARGE SCALE GENOMIC DNA]</scope>
</reference>
<dbReference type="Gene3D" id="3.40.50.300">
    <property type="entry name" value="P-loop containing nucleotide triphosphate hydrolases"/>
    <property type="match status" value="1"/>
</dbReference>
<dbReference type="Proteomes" id="UP001642482">
    <property type="component" value="Unassembled WGS sequence"/>
</dbReference>
<feature type="repeat" description="WD" evidence="7">
    <location>
        <begin position="1038"/>
        <end position="1079"/>
    </location>
</feature>
<evidence type="ECO:0000256" key="1">
    <source>
        <dbReference type="ARBA" id="ARBA00022574"/>
    </source>
</evidence>
<comment type="function">
    <text evidence="6">Involved in mitochondrial fission. Acts as an adapter protein required to form mitochondrial fission complexes. Formation of these complexes is required to promote constriction and fission of the mitochondrial compartment at a late step in mitochondrial division.</text>
</comment>
<dbReference type="SMART" id="SM00320">
    <property type="entry name" value="WD40"/>
    <property type="match status" value="12"/>
</dbReference>
<dbReference type="SUPFAM" id="SSF50978">
    <property type="entry name" value="WD40 repeat-like"/>
    <property type="match status" value="2"/>
</dbReference>
<dbReference type="PANTHER" id="PTHR22847">
    <property type="entry name" value="WD40 REPEAT PROTEIN"/>
    <property type="match status" value="1"/>
</dbReference>
<feature type="domain" description="NACHT" evidence="8">
    <location>
        <begin position="275"/>
        <end position="426"/>
    </location>
</feature>
<dbReference type="InterPro" id="IPR031359">
    <property type="entry name" value="NACHT_N"/>
</dbReference>
<dbReference type="InterPro" id="IPR056884">
    <property type="entry name" value="NPHP3-like_N"/>
</dbReference>
<feature type="repeat" description="WD" evidence="7">
    <location>
        <begin position="787"/>
        <end position="828"/>
    </location>
</feature>
<keyword evidence="3" id="KW-0175">Coiled coil</keyword>
<evidence type="ECO:0000256" key="3">
    <source>
        <dbReference type="ARBA" id="ARBA00023054"/>
    </source>
</evidence>
<dbReference type="Pfam" id="PF24883">
    <property type="entry name" value="NPHP3_N"/>
    <property type="match status" value="1"/>
</dbReference>
<name>A0ABP0CM70_9PEZI</name>
<dbReference type="PROSITE" id="PS50082">
    <property type="entry name" value="WD_REPEATS_2"/>
    <property type="match status" value="12"/>
</dbReference>
<dbReference type="InterPro" id="IPR020472">
    <property type="entry name" value="WD40_PAC1"/>
</dbReference>
<comment type="similarity">
    <text evidence="4">Belongs to the WD repeat MDV1/CAF4 family.</text>
</comment>
<dbReference type="Pfam" id="PF23414">
    <property type="entry name" value="Beta-prop_EML_2"/>
    <property type="match status" value="1"/>
</dbReference>
<feature type="repeat" description="WD" evidence="7">
    <location>
        <begin position="954"/>
        <end position="995"/>
    </location>
</feature>
<dbReference type="Pfam" id="PF17100">
    <property type="entry name" value="NACHT_N"/>
    <property type="match status" value="1"/>
</dbReference>
<feature type="repeat" description="WD" evidence="7">
    <location>
        <begin position="870"/>
        <end position="911"/>
    </location>
</feature>
<feature type="repeat" description="WD" evidence="7">
    <location>
        <begin position="912"/>
        <end position="953"/>
    </location>
</feature>
<protein>
    <recommendedName>
        <fullName evidence="5">Mitochondrial division protein 1</fullName>
    </recommendedName>
</protein>
<evidence type="ECO:0000259" key="8">
    <source>
        <dbReference type="PROSITE" id="PS50837"/>
    </source>
</evidence>
<dbReference type="CDD" id="cd00200">
    <property type="entry name" value="WD40"/>
    <property type="match status" value="2"/>
</dbReference>
<dbReference type="PROSITE" id="PS50294">
    <property type="entry name" value="WD_REPEATS_REGION"/>
    <property type="match status" value="12"/>
</dbReference>
<keyword evidence="10" id="KW-1185">Reference proteome</keyword>
<dbReference type="EMBL" id="CAWUHD010000119">
    <property type="protein sequence ID" value="CAK7233203.1"/>
    <property type="molecule type" value="Genomic_DNA"/>
</dbReference>
<dbReference type="InterPro" id="IPR036322">
    <property type="entry name" value="WD40_repeat_dom_sf"/>
</dbReference>
<organism evidence="9 10">
    <name type="scientific">Sporothrix eucalyptigena</name>
    <dbReference type="NCBI Taxonomy" id="1812306"/>
    <lineage>
        <taxon>Eukaryota</taxon>
        <taxon>Fungi</taxon>
        <taxon>Dikarya</taxon>
        <taxon>Ascomycota</taxon>
        <taxon>Pezizomycotina</taxon>
        <taxon>Sordariomycetes</taxon>
        <taxon>Sordariomycetidae</taxon>
        <taxon>Ophiostomatales</taxon>
        <taxon>Ophiostomataceae</taxon>
        <taxon>Sporothrix</taxon>
    </lineage>
</organism>
<keyword evidence="1 7" id="KW-0853">WD repeat</keyword>
<dbReference type="InterPro" id="IPR015943">
    <property type="entry name" value="WD40/YVTN_repeat-like_dom_sf"/>
</dbReference>
<gene>
    <name evidence="9" type="ORF">SEUCBS140593_008524</name>
</gene>
<evidence type="ECO:0000256" key="5">
    <source>
        <dbReference type="ARBA" id="ARBA00039789"/>
    </source>
</evidence>
<feature type="repeat" description="WD" evidence="7">
    <location>
        <begin position="840"/>
        <end position="869"/>
    </location>
</feature>
<evidence type="ECO:0000256" key="7">
    <source>
        <dbReference type="PROSITE-ProRule" id="PRU00221"/>
    </source>
</evidence>
<dbReference type="PROSITE" id="PS00678">
    <property type="entry name" value="WD_REPEATS_1"/>
    <property type="match status" value="12"/>
</dbReference>
<feature type="repeat" description="WD" evidence="7">
    <location>
        <begin position="745"/>
        <end position="786"/>
    </location>
</feature>
<keyword evidence="2" id="KW-0677">Repeat</keyword>
<dbReference type="InterPro" id="IPR055442">
    <property type="entry name" value="Beta-prop_EML-like_2nd"/>
</dbReference>